<protein>
    <submittedName>
        <fullName evidence="2">Uncharacterized protein</fullName>
    </submittedName>
</protein>
<reference evidence="2" key="1">
    <citation type="submission" date="2019-07" db="EMBL/GenBank/DDBJ databases">
        <title>Annotation for the trematode Paragonimus miyazaki's.</title>
        <authorList>
            <person name="Choi Y.-J."/>
        </authorList>
    </citation>
    <scope>NUCLEOTIDE SEQUENCE</scope>
    <source>
        <strain evidence="2">Japan</strain>
    </source>
</reference>
<evidence type="ECO:0000256" key="1">
    <source>
        <dbReference type="SAM" id="Phobius"/>
    </source>
</evidence>
<evidence type="ECO:0000313" key="3">
    <source>
        <dbReference type="Proteomes" id="UP000822476"/>
    </source>
</evidence>
<feature type="transmembrane region" description="Helical" evidence="1">
    <location>
        <begin position="47"/>
        <end position="69"/>
    </location>
</feature>
<proteinExistence type="predicted"/>
<evidence type="ECO:0000313" key="2">
    <source>
        <dbReference type="EMBL" id="KAF7260357.1"/>
    </source>
</evidence>
<keyword evidence="3" id="KW-1185">Reference proteome</keyword>
<dbReference type="Proteomes" id="UP000822476">
    <property type="component" value="Unassembled WGS sequence"/>
</dbReference>
<dbReference type="AlphaFoldDB" id="A0A8S9ZAH9"/>
<gene>
    <name evidence="2" type="ORF">EG68_02082</name>
</gene>
<keyword evidence="1" id="KW-0472">Membrane</keyword>
<organism evidence="2 3">
    <name type="scientific">Paragonimus skrjabini miyazakii</name>
    <dbReference type="NCBI Taxonomy" id="59628"/>
    <lineage>
        <taxon>Eukaryota</taxon>
        <taxon>Metazoa</taxon>
        <taxon>Spiralia</taxon>
        <taxon>Lophotrochozoa</taxon>
        <taxon>Platyhelminthes</taxon>
        <taxon>Trematoda</taxon>
        <taxon>Digenea</taxon>
        <taxon>Plagiorchiida</taxon>
        <taxon>Troglotremata</taxon>
        <taxon>Troglotrematidae</taxon>
        <taxon>Paragonimus</taxon>
    </lineage>
</organism>
<dbReference type="EMBL" id="JTDE01000782">
    <property type="protein sequence ID" value="KAF7260357.1"/>
    <property type="molecule type" value="Genomic_DNA"/>
</dbReference>
<sequence>MKLEKRGPTGLYSMSPSMLSTMTTLSDDLAPSSKIYKKNYLKMGLRVIRWQLTFFIAAHFAISVNPIILCEVTILTKGNPESRAISTANAVLPAFGGPSKSSVSGRYVSTSASPTARTANRPIFKAANTDSPHVIIPRGA</sequence>
<keyword evidence="1" id="KW-1133">Transmembrane helix</keyword>
<comment type="caution">
    <text evidence="2">The sequence shown here is derived from an EMBL/GenBank/DDBJ whole genome shotgun (WGS) entry which is preliminary data.</text>
</comment>
<name>A0A8S9ZAH9_9TREM</name>
<keyword evidence="1" id="KW-0812">Transmembrane</keyword>
<accession>A0A8S9ZAH9</accession>